<dbReference type="Proteomes" id="UP000184080">
    <property type="component" value="Unassembled WGS sequence"/>
</dbReference>
<proteinExistence type="predicted"/>
<gene>
    <name evidence="2" type="ORF">SAMN05444401_1042</name>
</gene>
<feature type="transmembrane region" description="Helical" evidence="1">
    <location>
        <begin position="131"/>
        <end position="160"/>
    </location>
</feature>
<evidence type="ECO:0000256" key="1">
    <source>
        <dbReference type="SAM" id="Phobius"/>
    </source>
</evidence>
<feature type="transmembrane region" description="Helical" evidence="1">
    <location>
        <begin position="479"/>
        <end position="496"/>
    </location>
</feature>
<dbReference type="OrthoDB" id="1710898at2"/>
<evidence type="ECO:0008006" key="4">
    <source>
        <dbReference type="Google" id="ProtNLM"/>
    </source>
</evidence>
<feature type="transmembrane region" description="Helical" evidence="1">
    <location>
        <begin position="324"/>
        <end position="345"/>
    </location>
</feature>
<dbReference type="STRING" id="1121298.SAMN05444401_1042"/>
<feature type="transmembrane region" description="Helical" evidence="1">
    <location>
        <begin position="227"/>
        <end position="249"/>
    </location>
</feature>
<dbReference type="RefSeq" id="WP_073004268.1">
    <property type="nucleotide sequence ID" value="NZ_FQZO01000001.1"/>
</dbReference>
<feature type="transmembrane region" description="Helical" evidence="1">
    <location>
        <begin position="502"/>
        <end position="525"/>
    </location>
</feature>
<feature type="transmembrane region" description="Helical" evidence="1">
    <location>
        <begin position="412"/>
        <end position="436"/>
    </location>
</feature>
<keyword evidence="3" id="KW-1185">Reference proteome</keyword>
<accession>A0A1M6C8K5</accession>
<evidence type="ECO:0000313" key="2">
    <source>
        <dbReference type="EMBL" id="SHI57352.1"/>
    </source>
</evidence>
<protein>
    <recommendedName>
        <fullName evidence="4">ABC-2 type transport system permease protein</fullName>
    </recommendedName>
</protein>
<reference evidence="2 3" key="1">
    <citation type="submission" date="2016-11" db="EMBL/GenBank/DDBJ databases">
        <authorList>
            <person name="Jaros S."/>
            <person name="Januszkiewicz K."/>
            <person name="Wedrychowicz H."/>
        </authorList>
    </citation>
    <scope>NUCLEOTIDE SEQUENCE [LARGE SCALE GENOMIC DNA]</scope>
    <source>
        <strain evidence="2 3">DSM 21864</strain>
    </source>
</reference>
<keyword evidence="1" id="KW-0472">Membrane</keyword>
<feature type="transmembrane region" description="Helical" evidence="1">
    <location>
        <begin position="166"/>
        <end position="186"/>
    </location>
</feature>
<feature type="transmembrane region" description="Helical" evidence="1">
    <location>
        <begin position="198"/>
        <end position="215"/>
    </location>
</feature>
<organism evidence="2 3">
    <name type="scientific">Clostridium amylolyticum</name>
    <dbReference type="NCBI Taxonomy" id="1121298"/>
    <lineage>
        <taxon>Bacteria</taxon>
        <taxon>Bacillati</taxon>
        <taxon>Bacillota</taxon>
        <taxon>Clostridia</taxon>
        <taxon>Eubacteriales</taxon>
        <taxon>Clostridiaceae</taxon>
        <taxon>Clostridium</taxon>
    </lineage>
</organism>
<feature type="transmembrane region" description="Helical" evidence="1">
    <location>
        <begin position="442"/>
        <end position="467"/>
    </location>
</feature>
<keyword evidence="1" id="KW-1133">Transmembrane helix</keyword>
<keyword evidence="1" id="KW-0812">Transmembrane</keyword>
<feature type="transmembrane region" description="Helical" evidence="1">
    <location>
        <begin position="89"/>
        <end position="110"/>
    </location>
</feature>
<evidence type="ECO:0000313" key="3">
    <source>
        <dbReference type="Proteomes" id="UP000184080"/>
    </source>
</evidence>
<dbReference type="EMBL" id="FQZO01000001">
    <property type="protein sequence ID" value="SHI57352.1"/>
    <property type="molecule type" value="Genomic_DNA"/>
</dbReference>
<name>A0A1M6C8K5_9CLOT</name>
<feature type="transmembrane region" description="Helical" evidence="1">
    <location>
        <begin position="54"/>
        <end position="77"/>
    </location>
</feature>
<sequence>MIRTFSNSFKVSFAENANTFIHFLKKLPIVGKKIPDTLYKETNVKVALGVVGKIIGLLIGFFRKAFYLGVIILLPSYLITKDIHKSVPIFLHIFFFLSLVLGPLIGTIILDSTNKKAFNMINLMRCDPREFYIGEILYINIEKFIHFIVPMIIIGLIIGFSPFKAFVIMIEFTFLRFIGEWLNLIVYRKTKIIMVKNNYIISTVILLAIACAYGLPIAGKTIDFQSVIFNIITIISILFLGALAFLYLWNFKGYTLISKKILTKDNLYDLETVKTNIKFADVKIDEKKMNKEDLKRGLFENKQGYEYLNALFFQRHRRIMTAPVRIRVFMILAAFIITSGIVLFFPELRESLLGVIKKSGPVMVFIMYTMSTGERICKAMFYNCDISLLRYGYYRQGKVILSNFTSRLKRTVLLNIIPAFALCVAMMGIIIISGYVSELITMIPLFLSILSLACFFAIHHLFMYYVIQPYTKELTVKSPLFKIVNSIIYIISYICLQVKTSSLYFTLGVMAVTIIYMIVALALTYKLAPKTFRLK</sequence>
<dbReference type="AlphaFoldDB" id="A0A1M6C8K5"/>